<keyword evidence="2" id="KW-0597">Phosphoprotein</keyword>
<dbReference type="Pfam" id="PF02801">
    <property type="entry name" value="Ketoacyl-synt_C"/>
    <property type="match status" value="1"/>
</dbReference>
<dbReference type="InterPro" id="IPR049900">
    <property type="entry name" value="PKS_mFAS_DH"/>
</dbReference>
<dbReference type="GO" id="GO:0004312">
    <property type="term" value="F:fatty acid synthase activity"/>
    <property type="evidence" value="ECO:0007669"/>
    <property type="project" value="TreeGrafter"/>
</dbReference>
<feature type="domain" description="Carrier" evidence="6">
    <location>
        <begin position="2152"/>
        <end position="2230"/>
    </location>
</feature>
<feature type="compositionally biased region" description="Basic and acidic residues" evidence="5">
    <location>
        <begin position="1314"/>
        <end position="1323"/>
    </location>
</feature>
<dbReference type="Pfam" id="PF00109">
    <property type="entry name" value="ketoacyl-synt"/>
    <property type="match status" value="1"/>
</dbReference>
<dbReference type="Pfam" id="PF16197">
    <property type="entry name" value="KAsynt_C_assoc"/>
    <property type="match status" value="1"/>
</dbReference>
<dbReference type="SUPFAM" id="SSF53901">
    <property type="entry name" value="Thiolase-like"/>
    <property type="match status" value="1"/>
</dbReference>
<feature type="compositionally biased region" description="Basic and acidic residues" evidence="5">
    <location>
        <begin position="26"/>
        <end position="46"/>
    </location>
</feature>
<dbReference type="InterPro" id="IPR036291">
    <property type="entry name" value="NAD(P)-bd_dom_sf"/>
</dbReference>
<proteinExistence type="predicted"/>
<evidence type="ECO:0000313" key="10">
    <source>
        <dbReference type="Proteomes" id="UP000507470"/>
    </source>
</evidence>
<feature type="region of interest" description="C-terminal hotdog fold" evidence="4">
    <location>
        <begin position="1083"/>
        <end position="1228"/>
    </location>
</feature>
<evidence type="ECO:0000256" key="3">
    <source>
        <dbReference type="ARBA" id="ARBA00022679"/>
    </source>
</evidence>
<dbReference type="CDD" id="cd00833">
    <property type="entry name" value="PKS"/>
    <property type="match status" value="1"/>
</dbReference>
<dbReference type="InterPro" id="IPR014043">
    <property type="entry name" value="Acyl_transferase_dom"/>
</dbReference>
<dbReference type="SUPFAM" id="SSF52777">
    <property type="entry name" value="CoA-dependent acyltransferases"/>
    <property type="match status" value="1"/>
</dbReference>
<evidence type="ECO:0000256" key="1">
    <source>
        <dbReference type="ARBA" id="ARBA00022450"/>
    </source>
</evidence>
<dbReference type="InterPro" id="IPR057326">
    <property type="entry name" value="KR_dom"/>
</dbReference>
<feature type="region of interest" description="N-terminal hotdog fold" evidence="4">
    <location>
        <begin position="948"/>
        <end position="1070"/>
    </location>
</feature>
<dbReference type="Pfam" id="PF00698">
    <property type="entry name" value="Acyl_transf_1"/>
    <property type="match status" value="1"/>
</dbReference>
<accession>A0A6J8EM09</accession>
<feature type="active site" description="Proton acceptor; for dehydratase activity" evidence="4">
    <location>
        <position position="980"/>
    </location>
</feature>
<dbReference type="InterPro" id="IPR016039">
    <property type="entry name" value="Thiolase-like"/>
</dbReference>
<dbReference type="Gene3D" id="3.40.47.10">
    <property type="match status" value="1"/>
</dbReference>
<gene>
    <name evidence="9" type="ORF">MCOR_53705</name>
</gene>
<name>A0A6J8EM09_MYTCO</name>
<dbReference type="Pfam" id="PF08659">
    <property type="entry name" value="KR"/>
    <property type="match status" value="1"/>
</dbReference>
<dbReference type="InterPro" id="IPR001242">
    <property type="entry name" value="Condensation_dom"/>
</dbReference>
<dbReference type="PANTHER" id="PTHR43775">
    <property type="entry name" value="FATTY ACID SYNTHASE"/>
    <property type="match status" value="1"/>
</dbReference>
<dbReference type="SUPFAM" id="SSF55048">
    <property type="entry name" value="Probable ACP-binding domain of malonyl-CoA ACP transacylase"/>
    <property type="match status" value="1"/>
</dbReference>
<dbReference type="InterPro" id="IPR016036">
    <property type="entry name" value="Malonyl_transacylase_ACP-bd"/>
</dbReference>
<dbReference type="Pfam" id="PF00668">
    <property type="entry name" value="Condensation"/>
    <property type="match status" value="1"/>
</dbReference>
<dbReference type="InterPro" id="IPR023213">
    <property type="entry name" value="CAT-like_dom_sf"/>
</dbReference>
<dbReference type="Gene3D" id="3.30.559.10">
    <property type="entry name" value="Chloramphenicol acetyltransferase-like domain"/>
    <property type="match status" value="1"/>
</dbReference>
<evidence type="ECO:0000259" key="6">
    <source>
        <dbReference type="PROSITE" id="PS50075"/>
    </source>
</evidence>
<sequence>MMQGGHGPMGGPGGSQMQGFMDDEDSKALMDEAREWMGDKVDEMGPGKDTNPMDQLPQPKSRRINIEPSKQSGLDLDNAIAIVGVGGKFPGAETVDDFWRVLVNGENHVVEIPPERWNVEEYYSADYDEPGKTYVRRGGFLQNFDEFDPKMFGISEPEAAKMDPQQRYILECVHMALEDGGLMRKDIQETRTGVYIGVMNDDYKSSATEDPAVASNYTLTGTAPSIIAARISYVYNLLGPSMSIDTACSSSLVAIHLASQALKSGDCTMAICGGVNSILYPDILIPLSKARMVSPIGQCQAFSDTADGYIRGEGGGVIVLKTLKDARADGNKIWATIATGCNQDGRTMTPITAPSVQMQTELLQEVYEKNNVSPDLVQYIEAHGTGTPVGDPIEANSLGEFFSQYREEGKEALKIGSVKTNIGHLESAAGVAGIVKVLLMMKHGKTVRSLHFERPNPKIDFPKYNMAVSIAVEDWPTLNDGTRMSCVNSFGFGGTNSHAIIKQFPFEDVQETDDDTKEKYIVFLSALDNGGLTNSLQHFIHCLKDTSVDSLKSIAYTSSCRREHFKYRLAFVSESKEDLRQKAEGQLKTIESVRPAGLNPPNVVFVFCGVGTTWTGMCQELLQSEAVFSETLKDAADLTEPLVGHLAIFTCQIGLTELWKYYGIEPNVVLGQSVGEVAAAYASGCLSLEDAVKVIYHRSAILSRATGGSMFVVGSSNTEMVDELCQEYDGKINIAVYNSSKSSTVSGDTDVVNEVMQKLKKKSEEEDEPIFLRPLHVKCAYHSHHTEKSSIDLENALHGLSGTTPTVKLFSTVTGEVATPEQFVTASYWRENVRKPVLFQKAVRKAGQLNTINIFVEIGPKPVLRTHLSDSFAEGKAISLPSMNVNSESSCIMDSLAEFYKNGVNPEMERINPYTAVISDIPKYIPNRMKSLFEADSTKLRKQGRGRLASAHPFVKRQSDDNTPFKIDISTTSTPYVYEHNVAGNILVPGALYAEVALEASKSLLEQSPFNLEIGVDFQRPLRLSPGSPCEAFVMLKSLEPLKSMTFTIQTGNDIIARGTSRLINEDVKVNFVDIQKIKERCKIFHPKDQTYETLKTLGFSYGDDLQILGDGYKNRTECLVNVTLSELLIKDLNTTNIHPAILDGLLQTPGIIFELMEERPSGQLLPAGFKKLILRRSPEKNMLAYMNLTSFSKDEILYNLLLLQPDGIVVAEVKDFTIRAIEKSERHNGQIAHKIVWTEVDLQEDNKKTSHGITLLNDKDEQYDEESDKSSFTCKADVEIIKDDYDKQSNSSGYSSEKKDQDKDRCSSLSSNEKGDLDKEFSSSEDEEKDVKKDEISNPRKQRRFIFISRDERTKQTFKEHVYGDIEISYYIEHNSTNIIEDILEEHFKPSEAESMKDDKETCIIFANGRMKEEYTIDGTVLLDDLVNNCDLLLTILKFMSDRQDSVPIYILTQSTQSPDVSGQFNLVGSELWGFVRSVLREQSFKLYLVDIDPSFKECMKQLLTVLEGSNKRLEIPEIAIRKKKIYENEFVTQPDSERIKTPKVKSIDKYCVAEYRSNLPDVLNDTFYSLQEMDGDIFDQSVLLQVSKACLHNNSLYPLTFENAVEAVTIWPQDHKDGYGVLTFEVVGKRIDKQEKKDKSVKEFVACYPLKIQSVVNVPKSCIVCLTDLQPYVPGMLCTTSLLWELVSKLPSKKNYLILTDNENEMSAIILKSLIASRRSGPAMVFKLEEIMSPDQISSIVIPLMKIDLQTIHGFLEVAKHVTMIASLRQFLPLQIERYVAARSAHIQFVTVDVDEVLSKTKLPQIVPTVINWLKKQKHKLLAKDQIRLEPSDTTLLPFPSSVVDVTGSSDAQMCDIRIPENLIFRKTAVYIIIGGMTGLGWEITNMLAERGAGFIVSLSRREPSSEKQTKINEMSDRYECYITTMQTDITNIMSLQESFDRIISEAPYPIKGIFQGAGVLDDALFISMTREKLQKVLMPKVLGTWNLHIVSEKLSLDYFVIHSSMTSVFGNAGQTNYGAANAFLDSLAHYRRYLGLCGQSINWGPLKVGMAINDDSLEQILEKRGLLSLSIPTIRKSLIEVLKNTCPQVTYGVFDWDVIASGLISEDMSLVQYRFRGFVDKILEQRRSKLNSAQLNFDLNEIMSIPRAERMEAIMKALFILASDVFGVEHSLLNEDTLISALGVDSMLAMTFAQTVLKVMHVKISLVMLLTDGTTMMALAEAINDKLENGNAEEEPKVREIDTNVANSMTPYEKRAYNGHMRNKYDPSLYMFGDITVDSVIAMPEYWKPLIVKIHQKYPALRTLFIPGHDDIRYGVKRVILEPEEVEIDFRIVEKSLLLHKTRHPPNIDDYLFDPATDLPMRVFYAKKGRQAIMRFLFNHLALDLHSISMMMRDLRPDAPNEDPTDPVDIALHIERRLIDDDVELRTFWQTVIPENLQPMSLSVTGDLTTDPNFFEFTRVRVPDKVATGIRPLLEANKCTLFHLFATMFEILLHVELRQPTVAIMTTIDCRMFFPELKREANRFTNRIPLYQEFEDSSIQVAEIIQRNKIKIMKALDHGYMPFIDIIQDIKNHPVNEIFRHQIVMEETTKISSLAIDHGKRTPIKIKKLQVGNYYNETIFYVWNDETTKKLELELGCSTLIIDQDRAHNLLNFMLMMIERFVANPGITLEEMTSYDVASCKTGISTSEKNISNVFMKQTKKGWDHEVYLFLGSDDEKFLKWGTRPHKMERRIAYTEITDLRMVDMNDQTALIVCTNSRTYVFKTSLKNQAMQWWLSIRERSLGKRAITKELKETVMNENIKTFDDTKNEIDSVEEKEVIITSF</sequence>
<dbReference type="InterPro" id="IPR020841">
    <property type="entry name" value="PKS_Beta-ketoAc_synthase_dom"/>
</dbReference>
<keyword evidence="10" id="KW-1185">Reference proteome</keyword>
<feature type="compositionally biased region" description="Gly residues" evidence="5">
    <location>
        <begin position="1"/>
        <end position="16"/>
    </location>
</feature>
<reference evidence="9 10" key="1">
    <citation type="submission" date="2020-06" db="EMBL/GenBank/DDBJ databases">
        <authorList>
            <person name="Li R."/>
            <person name="Bekaert M."/>
        </authorList>
    </citation>
    <scope>NUCLEOTIDE SEQUENCE [LARGE SCALE GENOMIC DNA]</scope>
    <source>
        <strain evidence="10">wild</strain>
    </source>
</reference>
<dbReference type="PROSITE" id="PS00606">
    <property type="entry name" value="KS3_1"/>
    <property type="match status" value="1"/>
</dbReference>
<dbReference type="SUPFAM" id="SSF51735">
    <property type="entry name" value="NAD(P)-binding Rossmann-fold domains"/>
    <property type="match status" value="1"/>
</dbReference>
<dbReference type="InterPro" id="IPR049551">
    <property type="entry name" value="PKS_DH_C"/>
</dbReference>
<dbReference type="InterPro" id="IPR009081">
    <property type="entry name" value="PP-bd_ACP"/>
</dbReference>
<dbReference type="Gene3D" id="3.30.70.250">
    <property type="entry name" value="Malonyl-CoA ACP transacylase, ACP-binding"/>
    <property type="match status" value="1"/>
</dbReference>
<evidence type="ECO:0000256" key="4">
    <source>
        <dbReference type="PROSITE-ProRule" id="PRU01363"/>
    </source>
</evidence>
<dbReference type="Gene3D" id="3.10.129.110">
    <property type="entry name" value="Polyketide synthase dehydratase"/>
    <property type="match status" value="1"/>
</dbReference>
<evidence type="ECO:0000259" key="7">
    <source>
        <dbReference type="PROSITE" id="PS52004"/>
    </source>
</evidence>
<evidence type="ECO:0000313" key="9">
    <source>
        <dbReference type="EMBL" id="CAC5421604.1"/>
    </source>
</evidence>
<feature type="domain" description="Ketosynthase family 3 (KS3)" evidence="7">
    <location>
        <begin position="77"/>
        <end position="503"/>
    </location>
</feature>
<dbReference type="InterPro" id="IPR016035">
    <property type="entry name" value="Acyl_Trfase/lysoPLipase"/>
</dbReference>
<feature type="active site" description="Proton donor; for dehydratase activity" evidence="4">
    <location>
        <position position="1144"/>
    </location>
</feature>
<dbReference type="InterPro" id="IPR032821">
    <property type="entry name" value="PKS_assoc"/>
</dbReference>
<dbReference type="InterPro" id="IPR050091">
    <property type="entry name" value="PKS_NRPS_Biosynth_Enz"/>
</dbReference>
<dbReference type="FunFam" id="3.40.47.10:FF:000019">
    <property type="entry name" value="Polyketide synthase type I"/>
    <property type="match status" value="1"/>
</dbReference>
<dbReference type="Gene3D" id="3.40.50.720">
    <property type="entry name" value="NAD(P)-binding Rossmann-like Domain"/>
    <property type="match status" value="2"/>
</dbReference>
<dbReference type="InterPro" id="IPR013968">
    <property type="entry name" value="PKS_KR"/>
</dbReference>
<dbReference type="PROSITE" id="PS52019">
    <property type="entry name" value="PKS_MFAS_DH"/>
    <property type="match status" value="1"/>
</dbReference>
<dbReference type="SMART" id="SM00825">
    <property type="entry name" value="PKS_KS"/>
    <property type="match status" value="1"/>
</dbReference>
<dbReference type="InterPro" id="IPR014031">
    <property type="entry name" value="Ketoacyl_synth_C"/>
</dbReference>
<dbReference type="Gene3D" id="3.40.366.10">
    <property type="entry name" value="Malonyl-Coenzyme A Acyl Carrier Protein, domain 2"/>
    <property type="match status" value="1"/>
</dbReference>
<dbReference type="SUPFAM" id="SSF47336">
    <property type="entry name" value="ACP-like"/>
    <property type="match status" value="1"/>
</dbReference>
<dbReference type="PROSITE" id="PS52004">
    <property type="entry name" value="KS3_2"/>
    <property type="match status" value="1"/>
</dbReference>
<dbReference type="OrthoDB" id="329835at2759"/>
<dbReference type="InterPro" id="IPR014030">
    <property type="entry name" value="Ketoacyl_synth_N"/>
</dbReference>
<dbReference type="Pfam" id="PF21089">
    <property type="entry name" value="PKS_DH_N"/>
    <property type="match status" value="1"/>
</dbReference>
<evidence type="ECO:0000256" key="2">
    <source>
        <dbReference type="ARBA" id="ARBA00022553"/>
    </source>
</evidence>
<evidence type="ECO:0000259" key="8">
    <source>
        <dbReference type="PROSITE" id="PS52019"/>
    </source>
</evidence>
<organism evidence="9 10">
    <name type="scientific">Mytilus coruscus</name>
    <name type="common">Sea mussel</name>
    <dbReference type="NCBI Taxonomy" id="42192"/>
    <lineage>
        <taxon>Eukaryota</taxon>
        <taxon>Metazoa</taxon>
        <taxon>Spiralia</taxon>
        <taxon>Lophotrochozoa</taxon>
        <taxon>Mollusca</taxon>
        <taxon>Bivalvia</taxon>
        <taxon>Autobranchia</taxon>
        <taxon>Pteriomorphia</taxon>
        <taxon>Mytilida</taxon>
        <taxon>Mytiloidea</taxon>
        <taxon>Mytilidae</taxon>
        <taxon>Mytilinae</taxon>
        <taxon>Mytilus</taxon>
    </lineage>
</organism>
<feature type="domain" description="PKS/mFAS DH" evidence="8">
    <location>
        <begin position="948"/>
        <end position="1228"/>
    </location>
</feature>
<dbReference type="GO" id="GO:0006633">
    <property type="term" value="P:fatty acid biosynthetic process"/>
    <property type="evidence" value="ECO:0007669"/>
    <property type="project" value="UniProtKB-UniPathway"/>
</dbReference>
<keyword evidence="3" id="KW-0808">Transferase</keyword>
<dbReference type="Pfam" id="PF00550">
    <property type="entry name" value="PP-binding"/>
    <property type="match status" value="1"/>
</dbReference>
<dbReference type="InterPro" id="IPR042104">
    <property type="entry name" value="PKS_dehydratase_sf"/>
</dbReference>
<feature type="region of interest" description="Disordered" evidence="5">
    <location>
        <begin position="1287"/>
        <end position="1337"/>
    </location>
</feature>
<dbReference type="PANTHER" id="PTHR43775:SF37">
    <property type="entry name" value="SI:DKEY-61P9.11"/>
    <property type="match status" value="1"/>
</dbReference>
<feature type="region of interest" description="Disordered" evidence="5">
    <location>
        <begin position="1"/>
        <end position="60"/>
    </location>
</feature>
<dbReference type="InterPro" id="IPR001227">
    <property type="entry name" value="Ac_transferase_dom_sf"/>
</dbReference>
<dbReference type="SMART" id="SM00827">
    <property type="entry name" value="PKS_AT"/>
    <property type="match status" value="1"/>
</dbReference>
<dbReference type="InterPro" id="IPR018201">
    <property type="entry name" value="Ketoacyl_synth_AS"/>
</dbReference>
<dbReference type="SUPFAM" id="SSF52151">
    <property type="entry name" value="FabD/lysophospholipase-like"/>
    <property type="match status" value="1"/>
</dbReference>
<keyword evidence="1" id="KW-0596">Phosphopantetheine</keyword>
<protein>
    <submittedName>
        <fullName evidence="9">Uncharacterized protein</fullName>
    </submittedName>
</protein>
<dbReference type="EMBL" id="CACVKT020009359">
    <property type="protein sequence ID" value="CAC5421604.1"/>
    <property type="molecule type" value="Genomic_DNA"/>
</dbReference>
<dbReference type="UniPathway" id="UPA00094"/>
<dbReference type="InterPro" id="IPR049552">
    <property type="entry name" value="PKS_DH_N"/>
</dbReference>
<feature type="compositionally biased region" description="Basic and acidic residues" evidence="5">
    <location>
        <begin position="1297"/>
        <end position="1307"/>
    </location>
</feature>
<dbReference type="SMART" id="SM00822">
    <property type="entry name" value="PKS_KR"/>
    <property type="match status" value="1"/>
</dbReference>
<dbReference type="GO" id="GO:0004315">
    <property type="term" value="F:3-oxoacyl-[acyl-carrier-protein] synthase activity"/>
    <property type="evidence" value="ECO:0007669"/>
    <property type="project" value="InterPro"/>
</dbReference>
<dbReference type="InterPro" id="IPR036736">
    <property type="entry name" value="ACP-like_sf"/>
</dbReference>
<evidence type="ECO:0000256" key="5">
    <source>
        <dbReference type="SAM" id="MobiDB-lite"/>
    </source>
</evidence>
<dbReference type="Proteomes" id="UP000507470">
    <property type="component" value="Unassembled WGS sequence"/>
</dbReference>
<dbReference type="Pfam" id="PF14765">
    <property type="entry name" value="PS-DH"/>
    <property type="match status" value="1"/>
</dbReference>
<dbReference type="Gene3D" id="3.30.559.30">
    <property type="entry name" value="Nonribosomal peptide synthetase, condensation domain"/>
    <property type="match status" value="1"/>
</dbReference>
<dbReference type="Gene3D" id="3.30.70.3290">
    <property type="match status" value="1"/>
</dbReference>
<dbReference type="PROSITE" id="PS50075">
    <property type="entry name" value="CARRIER"/>
    <property type="match status" value="1"/>
</dbReference>